<dbReference type="Proteomes" id="UP000821845">
    <property type="component" value="Chromosome 6"/>
</dbReference>
<proteinExistence type="predicted"/>
<gene>
    <name evidence="1" type="ORF">HPB50_012348</name>
</gene>
<evidence type="ECO:0000313" key="2">
    <source>
        <dbReference type="Proteomes" id="UP000821845"/>
    </source>
</evidence>
<keyword evidence="2" id="KW-1185">Reference proteome</keyword>
<reference evidence="1" key="1">
    <citation type="submission" date="2020-05" db="EMBL/GenBank/DDBJ databases">
        <title>Large-scale comparative analyses of tick genomes elucidate their genetic diversity and vector capacities.</title>
        <authorList>
            <person name="Jia N."/>
            <person name="Wang J."/>
            <person name="Shi W."/>
            <person name="Du L."/>
            <person name="Sun Y."/>
            <person name="Zhan W."/>
            <person name="Jiang J."/>
            <person name="Wang Q."/>
            <person name="Zhang B."/>
            <person name="Ji P."/>
            <person name="Sakyi L.B."/>
            <person name="Cui X."/>
            <person name="Yuan T."/>
            <person name="Jiang B."/>
            <person name="Yang W."/>
            <person name="Lam T.T.-Y."/>
            <person name="Chang Q."/>
            <person name="Ding S."/>
            <person name="Wang X."/>
            <person name="Zhu J."/>
            <person name="Ruan X."/>
            <person name="Zhao L."/>
            <person name="Wei J."/>
            <person name="Que T."/>
            <person name="Du C."/>
            <person name="Cheng J."/>
            <person name="Dai P."/>
            <person name="Han X."/>
            <person name="Huang E."/>
            <person name="Gao Y."/>
            <person name="Liu J."/>
            <person name="Shao H."/>
            <person name="Ye R."/>
            <person name="Li L."/>
            <person name="Wei W."/>
            <person name="Wang X."/>
            <person name="Wang C."/>
            <person name="Yang T."/>
            <person name="Huo Q."/>
            <person name="Li W."/>
            <person name="Guo W."/>
            <person name="Chen H."/>
            <person name="Zhou L."/>
            <person name="Ni X."/>
            <person name="Tian J."/>
            <person name="Zhou Y."/>
            <person name="Sheng Y."/>
            <person name="Liu T."/>
            <person name="Pan Y."/>
            <person name="Xia L."/>
            <person name="Li J."/>
            <person name="Zhao F."/>
            <person name="Cao W."/>
        </authorList>
    </citation>
    <scope>NUCLEOTIDE SEQUENCE</scope>
    <source>
        <strain evidence="1">Hyas-2018</strain>
    </source>
</reference>
<organism evidence="1 2">
    <name type="scientific">Hyalomma asiaticum</name>
    <name type="common">Tick</name>
    <dbReference type="NCBI Taxonomy" id="266040"/>
    <lineage>
        <taxon>Eukaryota</taxon>
        <taxon>Metazoa</taxon>
        <taxon>Ecdysozoa</taxon>
        <taxon>Arthropoda</taxon>
        <taxon>Chelicerata</taxon>
        <taxon>Arachnida</taxon>
        <taxon>Acari</taxon>
        <taxon>Parasitiformes</taxon>
        <taxon>Ixodida</taxon>
        <taxon>Ixodoidea</taxon>
        <taxon>Ixodidae</taxon>
        <taxon>Hyalomminae</taxon>
        <taxon>Hyalomma</taxon>
    </lineage>
</organism>
<protein>
    <submittedName>
        <fullName evidence="1">Uncharacterized protein</fullName>
    </submittedName>
</protein>
<name>A0ACB7S365_HYAAI</name>
<dbReference type="EMBL" id="CM023486">
    <property type="protein sequence ID" value="KAH6928159.1"/>
    <property type="molecule type" value="Genomic_DNA"/>
</dbReference>
<sequence>MRLVRSPQPQRGTLPRPARASRDRVLRKDAVVLSAPISQCALFFSSRSMYTKYTQKSLRRLRHALVMRRISNHLCWCLLATVFTGPGQAEAPPVFKKTTADTNVVQGGSVVLTCHATGSPKPTVKWTKPSGAEQEVVLSAAADSRILAFPNGTVLIDEVTAEDAGKYTCNATTALDQSATRCIYTCGYTQKSLRRLRHALVMRRISNHLCWCLLATVFTGPGQAEGTFLGFPVLTVVPPAWKKVPGDTEVREGGNRSFQCIAFGSPKPNVTWSKKEESRDGWMRLRADSRFSFEGSTMTIVDLQLSDTGTYSCVASNGVGQGITATFQLRVNGMAENPLGRSRASTNRPQNNRYFYTNLHLS</sequence>
<comment type="caution">
    <text evidence="1">The sequence shown here is derived from an EMBL/GenBank/DDBJ whole genome shotgun (WGS) entry which is preliminary data.</text>
</comment>
<accession>A0ACB7S365</accession>
<evidence type="ECO:0000313" key="1">
    <source>
        <dbReference type="EMBL" id="KAH6928159.1"/>
    </source>
</evidence>